<dbReference type="Proteomes" id="UP000315116">
    <property type="component" value="Segment"/>
</dbReference>
<proteinExistence type="predicted"/>
<organism evidence="1 2">
    <name type="scientific">Shearwaterpox virus</name>
    <dbReference type="NCBI Taxonomy" id="1974596"/>
    <lineage>
        <taxon>Viruses</taxon>
        <taxon>Varidnaviria</taxon>
        <taxon>Bamfordvirae</taxon>
        <taxon>Nucleocytoviricota</taxon>
        <taxon>Pokkesviricetes</taxon>
        <taxon>Chitovirales</taxon>
        <taxon>Poxviridae</taxon>
        <taxon>Chordopoxvirinae</taxon>
        <taxon>Avipoxvirus</taxon>
        <taxon>Avipoxvirus canarypox</taxon>
        <taxon>Canarypox virus</taxon>
    </lineage>
</organism>
<reference evidence="1 2" key="1">
    <citation type="journal article" date="2017" name="BMC Genomics">
        <title>Genomic characterization of two novel pathogenic avipoxviruses isolated from pacific shearwaters (Ardenna spp.).</title>
        <authorList>
            <person name="Sarker S."/>
            <person name="Das S."/>
            <person name="Lavers J.L."/>
            <person name="Hutton I."/>
            <person name="Helbig K."/>
            <person name="Imbery J."/>
            <person name="Upton C."/>
            <person name="Raidal S.R."/>
        </authorList>
    </citation>
    <scope>NUCLEOTIDE SEQUENCE [LARGE SCALE GENOMIC DNA]</scope>
    <source>
        <strain evidence="1 2">SWPV-1</strain>
    </source>
</reference>
<evidence type="ECO:0000313" key="1">
    <source>
        <dbReference type="EMBL" id="ARF02693.1"/>
    </source>
</evidence>
<accession>A0A1V0S7T7</accession>
<gene>
    <name evidence="1" type="primary">SWPV1-090</name>
</gene>
<sequence>MSFIIRFLLITHLTVYCSYGHPLSELSEEESSSEEYDYDENDDFIDMQVYLPKNTKKAPDGSSECCPVDKEDCSYLNITSNIESPNFTSLICVACSKANSQASLSWKGPNNTDIKQMTSVTSKDVVIINLQNSTFFMKEIIVSDEEYNGTEFLCILKESITVVRTIISHSGGSIIKLNNSTYFMKGVNEGRNITDNITTNRQLLLRHVLKV</sequence>
<dbReference type="EMBL" id="KX857216">
    <property type="protein sequence ID" value="ARF02693.1"/>
    <property type="molecule type" value="Genomic_DNA"/>
</dbReference>
<protein>
    <submittedName>
        <fullName evidence="1">SWPV1-090</fullName>
    </submittedName>
</protein>
<name>A0A1V0S7T7_CNPV</name>
<evidence type="ECO:0000313" key="2">
    <source>
        <dbReference type="Proteomes" id="UP000315116"/>
    </source>
</evidence>